<comment type="caution">
    <text evidence="2">The sequence shown here is derived from an EMBL/GenBank/DDBJ whole genome shotgun (WGS) entry which is preliminary data.</text>
</comment>
<name>A0A258FJA3_9CAUL</name>
<proteinExistence type="predicted"/>
<gene>
    <name evidence="2" type="ORF">B7Z01_10700</name>
</gene>
<sequence>MLTPLLLSGAIAAAAPAAQTDDPWRVSGSVRARAEAISGQFRPAAEPNDTAVTTRLTLAAERDFGRLTLGGEAFDSRAFGQGPRSSVGTGEVNALELVQAYVALRLDREGEQTVQLGRFTMDLGSKRLVSRQNFRNTTNAYTGARLDAPLAAGDLTAFWVMPQVRLPDDRAGIEDNRIAWDREDPDLQFAGVFWSRDLGGRRSLELYVYGLMERDDTAVQTRNRRLATPGFRWRQAAAVGEWDVEVEAAAQAGQVRRSTAPGDLQDVDVAAGFVHIEAGRTLRHGWSPRLAAQFDYVTGDGGQGDYGRFDTLYGARRFEFGPAGLYGPVSRANVVSPGVRLEAKPTRRLDGFVALRGLWLEDARDSLGATGIIDPSGASGRFGGAQIEARVRYRVTPDVILEGGGARLFKGRALTDAPNAPSQGDTAYGYVDVTYAF</sequence>
<accession>A0A258FJA3</accession>
<evidence type="ECO:0000259" key="1">
    <source>
        <dbReference type="Pfam" id="PF13372"/>
    </source>
</evidence>
<organism evidence="2 3">
    <name type="scientific">Brevundimonas subvibrioides</name>
    <dbReference type="NCBI Taxonomy" id="74313"/>
    <lineage>
        <taxon>Bacteria</taxon>
        <taxon>Pseudomonadati</taxon>
        <taxon>Pseudomonadota</taxon>
        <taxon>Alphaproteobacteria</taxon>
        <taxon>Caulobacterales</taxon>
        <taxon>Caulobacteraceae</taxon>
        <taxon>Brevundimonas</taxon>
    </lineage>
</organism>
<protein>
    <recommendedName>
        <fullName evidence="1">Alginate export domain-containing protein</fullName>
    </recommendedName>
</protein>
<dbReference type="EMBL" id="NCEB01000021">
    <property type="protein sequence ID" value="OYX32625.1"/>
    <property type="molecule type" value="Genomic_DNA"/>
</dbReference>
<evidence type="ECO:0000313" key="2">
    <source>
        <dbReference type="EMBL" id="OYX32625.1"/>
    </source>
</evidence>
<dbReference type="Pfam" id="PF13372">
    <property type="entry name" value="Alginate_exp"/>
    <property type="match status" value="1"/>
</dbReference>
<dbReference type="Proteomes" id="UP000215595">
    <property type="component" value="Unassembled WGS sequence"/>
</dbReference>
<reference evidence="2 3" key="1">
    <citation type="submission" date="2017-03" db="EMBL/GenBank/DDBJ databases">
        <title>Lifting the veil on microbial sulfur biogeochemistry in mining wastewaters.</title>
        <authorList>
            <person name="Kantor R.S."/>
            <person name="Colenbrander Nelson T."/>
            <person name="Marshall S."/>
            <person name="Bennett D."/>
            <person name="Apte S."/>
            <person name="Camacho D."/>
            <person name="Thomas B.C."/>
            <person name="Warren L.A."/>
            <person name="Banfield J.F."/>
        </authorList>
    </citation>
    <scope>NUCLEOTIDE SEQUENCE [LARGE SCALE GENOMIC DNA]</scope>
    <source>
        <strain evidence="2">32-69-9</strain>
    </source>
</reference>
<feature type="domain" description="Alginate export" evidence="1">
    <location>
        <begin position="27"/>
        <end position="420"/>
    </location>
</feature>
<dbReference type="InterPro" id="IPR025388">
    <property type="entry name" value="Alginate_export_dom"/>
</dbReference>
<dbReference type="AlphaFoldDB" id="A0A258FJA3"/>
<evidence type="ECO:0000313" key="3">
    <source>
        <dbReference type="Proteomes" id="UP000215595"/>
    </source>
</evidence>